<organism evidence="1 2">
    <name type="scientific">Phaeosphaeria nodorum (strain SN15 / ATCC MYA-4574 / FGSC 10173)</name>
    <name type="common">Glume blotch fungus</name>
    <name type="synonym">Parastagonospora nodorum</name>
    <dbReference type="NCBI Taxonomy" id="321614"/>
    <lineage>
        <taxon>Eukaryota</taxon>
        <taxon>Fungi</taxon>
        <taxon>Dikarya</taxon>
        <taxon>Ascomycota</taxon>
        <taxon>Pezizomycotina</taxon>
        <taxon>Dothideomycetes</taxon>
        <taxon>Pleosporomycetidae</taxon>
        <taxon>Pleosporales</taxon>
        <taxon>Pleosporineae</taxon>
        <taxon>Phaeosphaeriaceae</taxon>
        <taxon>Parastagonospora</taxon>
    </lineage>
</organism>
<name>A0A7U2NQ84_PHANO</name>
<dbReference type="Proteomes" id="UP000663193">
    <property type="component" value="Chromosome 20"/>
</dbReference>
<dbReference type="AlphaFoldDB" id="A0A7U2NQ84"/>
<dbReference type="EMBL" id="CP069042">
    <property type="protein sequence ID" value="QRD06480.1"/>
    <property type="molecule type" value="Genomic_DNA"/>
</dbReference>
<accession>A0A7U2NQ84</accession>
<reference evidence="2" key="1">
    <citation type="journal article" date="2021" name="BMC Genomics">
        <title>Chromosome-level genome assembly and manually-curated proteome of model necrotroph Parastagonospora nodorum Sn15 reveals a genome-wide trove of candidate effector homologs, and redundancy of virulence-related functions within an accessory chromosome.</title>
        <authorList>
            <person name="Bertazzoni S."/>
            <person name="Jones D.A.B."/>
            <person name="Phan H.T."/>
            <person name="Tan K.-C."/>
            <person name="Hane J.K."/>
        </authorList>
    </citation>
    <scope>NUCLEOTIDE SEQUENCE [LARGE SCALE GENOMIC DNA]</scope>
    <source>
        <strain evidence="2">SN15 / ATCC MYA-4574 / FGSC 10173)</strain>
    </source>
</reference>
<keyword evidence="2" id="KW-1185">Reference proteome</keyword>
<sequence length="60" mass="6520">MDPVCPENNLDNISLTSGYFHSAIALPMEIESAPPRATPGLANYCRISLARVERSCAAER</sequence>
<proteinExistence type="predicted"/>
<evidence type="ECO:0000313" key="1">
    <source>
        <dbReference type="EMBL" id="QRD06480.1"/>
    </source>
</evidence>
<protein>
    <submittedName>
        <fullName evidence="1">Uncharacterized protein</fullName>
    </submittedName>
</protein>
<dbReference type="VEuPathDB" id="FungiDB:JI435_307940"/>
<evidence type="ECO:0000313" key="2">
    <source>
        <dbReference type="Proteomes" id="UP000663193"/>
    </source>
</evidence>
<gene>
    <name evidence="1" type="ORF">JI435_307940</name>
</gene>